<evidence type="ECO:0000259" key="8">
    <source>
        <dbReference type="Pfam" id="PF01702"/>
    </source>
</evidence>
<feature type="binding site" evidence="7">
    <location>
        <position position="309"/>
    </location>
    <ligand>
        <name>Zn(2+)</name>
        <dbReference type="ChEBI" id="CHEBI:29105"/>
    </ligand>
</feature>
<dbReference type="FunFam" id="3.20.20.105:FF:000001">
    <property type="entry name" value="Queuine tRNA-ribosyltransferase"/>
    <property type="match status" value="1"/>
</dbReference>
<feature type="binding site" evidence="7">
    <location>
        <position position="340"/>
    </location>
    <ligand>
        <name>Zn(2+)</name>
        <dbReference type="ChEBI" id="CHEBI:29105"/>
    </ligand>
</feature>
<feature type="binding site" evidence="7">
    <location>
        <position position="311"/>
    </location>
    <ligand>
        <name>Zn(2+)</name>
        <dbReference type="ChEBI" id="CHEBI:29105"/>
    </ligand>
</feature>
<dbReference type="PANTHER" id="PTHR46499">
    <property type="entry name" value="QUEUINE TRNA-RIBOSYLTRANSFERASE"/>
    <property type="match status" value="1"/>
</dbReference>
<dbReference type="NCBIfam" id="TIGR00449">
    <property type="entry name" value="tgt_general"/>
    <property type="match status" value="1"/>
</dbReference>
<dbReference type="Gene3D" id="3.20.20.105">
    <property type="entry name" value="Queuine tRNA-ribosyltransferase-like"/>
    <property type="match status" value="1"/>
</dbReference>
<dbReference type="GO" id="GO:0046872">
    <property type="term" value="F:metal ion binding"/>
    <property type="evidence" value="ECO:0007669"/>
    <property type="project" value="UniProtKB-KW"/>
</dbReference>
<evidence type="ECO:0000256" key="6">
    <source>
        <dbReference type="ARBA" id="ARBA00050112"/>
    </source>
</evidence>
<evidence type="ECO:0000256" key="1">
    <source>
        <dbReference type="ARBA" id="ARBA00004691"/>
    </source>
</evidence>
<name>A0A0P1LJT5_9BACT</name>
<evidence type="ECO:0000313" key="9">
    <source>
        <dbReference type="EMBL" id="CUU01734.1"/>
    </source>
</evidence>
<dbReference type="InterPro" id="IPR036511">
    <property type="entry name" value="TGT-like_sf"/>
</dbReference>
<comment type="subunit">
    <text evidence="7">Homodimer. Within each dimer, one monomer is responsible for RNA recognition and catalysis, while the other monomer binds to the replacement base PreQ1.</text>
</comment>
<accession>A0A0P1P837</accession>
<evidence type="ECO:0000256" key="7">
    <source>
        <dbReference type="HAMAP-Rule" id="MF_00168"/>
    </source>
</evidence>
<dbReference type="PANTHER" id="PTHR46499:SF1">
    <property type="entry name" value="QUEUINE TRNA-RIBOSYLTRANSFERASE"/>
    <property type="match status" value="1"/>
</dbReference>
<dbReference type="STRING" id="1633631.GCA_001442925_00348"/>
<dbReference type="AlphaFoldDB" id="A0A0P1LJT5"/>
<dbReference type="GO" id="GO:0008616">
    <property type="term" value="P:tRNA queuosine(34) biosynthetic process"/>
    <property type="evidence" value="ECO:0007669"/>
    <property type="project" value="UniProtKB-UniRule"/>
</dbReference>
<feature type="binding site" evidence="7">
    <location>
        <position position="146"/>
    </location>
    <ligand>
        <name>substrate</name>
    </ligand>
</feature>
<dbReference type="InterPro" id="IPR004803">
    <property type="entry name" value="TGT"/>
</dbReference>
<accession>A0A0S4MUQ5</accession>
<dbReference type="RefSeq" id="WP_047133881.1">
    <property type="nucleotide sequence ID" value="NZ_CZVJ01000031.1"/>
</dbReference>
<keyword evidence="3 7" id="KW-0808">Transferase</keyword>
<keyword evidence="5 7" id="KW-0671">Queuosine biosynthesis</keyword>
<dbReference type="GO" id="GO:0008479">
    <property type="term" value="F:tRNA-guanosine(34) queuine transglycosylase activity"/>
    <property type="evidence" value="ECO:0007669"/>
    <property type="project" value="UniProtKB-UniRule"/>
</dbReference>
<evidence type="ECO:0000256" key="4">
    <source>
        <dbReference type="ARBA" id="ARBA00022694"/>
    </source>
</evidence>
<comment type="pathway">
    <text evidence="1 7">tRNA modification; tRNA-queuosine biosynthesis.</text>
</comment>
<dbReference type="UniPathway" id="UPA00392"/>
<accession>A0A0P1LIZ6</accession>
<dbReference type="InterPro" id="IPR050076">
    <property type="entry name" value="ArchSynthase1/Queuine_TRR"/>
</dbReference>
<comment type="similarity">
    <text evidence="7">Belongs to the queuine tRNA-ribosyltransferase family.</text>
</comment>
<dbReference type="Pfam" id="PF01702">
    <property type="entry name" value="TGT"/>
    <property type="match status" value="1"/>
</dbReference>
<organism evidence="9 10">
    <name type="scientific">Candidatus Kryptonium thompsonii</name>
    <dbReference type="NCBI Taxonomy" id="1633631"/>
    <lineage>
        <taxon>Bacteria</taxon>
        <taxon>Pseudomonadati</taxon>
        <taxon>Candidatus Kryptoniota</taxon>
        <taxon>Candidatus Kryptonium</taxon>
    </lineage>
</organism>
<feature type="region of interest" description="RNA binding" evidence="7">
    <location>
        <begin position="252"/>
        <end position="258"/>
    </location>
</feature>
<evidence type="ECO:0000256" key="3">
    <source>
        <dbReference type="ARBA" id="ARBA00022679"/>
    </source>
</evidence>
<feature type="binding site" evidence="7">
    <location>
        <position position="194"/>
    </location>
    <ligand>
        <name>substrate</name>
    </ligand>
</feature>
<accession>A0A0P1MNL9</accession>
<feature type="active site" description="Nucleophile" evidence="7">
    <location>
        <position position="271"/>
    </location>
</feature>
<dbReference type="Proteomes" id="UP000182011">
    <property type="component" value="Unassembled WGS sequence"/>
</dbReference>
<reference evidence="9 10" key="1">
    <citation type="submission" date="2015-11" db="EMBL/GenBank/DDBJ databases">
        <authorList>
            <person name="Zhang Y."/>
            <person name="Guo Z."/>
        </authorList>
    </citation>
    <scope>NUCLEOTIDE SEQUENCE [LARGE SCALE GENOMIC DNA]</scope>
    <source>
        <strain evidence="9">JGI-4</strain>
    </source>
</reference>
<protein>
    <recommendedName>
        <fullName evidence="7">Queuine tRNA-ribosyltransferase</fullName>
        <ecNumber evidence="7">2.4.2.29</ecNumber>
    </recommendedName>
    <alternativeName>
        <fullName evidence="7">Guanine insertion enzyme</fullName>
    </alternativeName>
    <alternativeName>
        <fullName evidence="7">tRNA-guanine transglycosylase</fullName>
    </alternativeName>
</protein>
<dbReference type="GO" id="GO:0005829">
    <property type="term" value="C:cytosol"/>
    <property type="evidence" value="ECO:0007669"/>
    <property type="project" value="TreeGrafter"/>
</dbReference>
<keyword evidence="4 7" id="KW-0819">tRNA processing</keyword>
<feature type="binding site" evidence="7">
    <location>
        <position position="314"/>
    </location>
    <ligand>
        <name>Zn(2+)</name>
        <dbReference type="ChEBI" id="CHEBI:29105"/>
    </ligand>
</feature>
<feature type="domain" description="tRNA-guanine(15) transglycosylase-like" evidence="8">
    <location>
        <begin position="13"/>
        <end position="372"/>
    </location>
</feature>
<keyword evidence="7" id="KW-0862">Zinc</keyword>
<feature type="binding site" evidence="7">
    <location>
        <begin position="92"/>
        <end position="96"/>
    </location>
    <ligand>
        <name>substrate</name>
    </ligand>
</feature>
<keyword evidence="7" id="KW-0479">Metal-binding</keyword>
<sequence length="381" mass="43190">MFKFELVALDSKTSARAGLIYTDHGVIETPVFMPVGTQGTVKAVEQRELVEIGAQIILGNTYHLYLRPGTDVIFKAGGLHKFIGWERGILTDSGGFQIFSLAQFRKISKEGVKFQSHIDGSYHFFTPESIIDIQRILGSDIMMCLDECTPYPCDYDYAFKSNQLTIEWAKRSRERFDNTKPLYGHTQAIFGIVQGSIYPEIRAKSVEELVKLDLDGYAIGGLAVGEPIETMYQIAEFTASLLPVDKPRYLMGVGTPENILEAISRGIDMFDCVIPTRNGRNATLYTREGKFSIKNAIYKEDFTPVDKDCDCYTCRSFTRAYLRHLFNADEILALQLASIHNLAFYLWLVREARSHIIQGDFLEWKDKMLQKIGEKAKIANH</sequence>
<accession>A0A0P1LJT5</accession>
<accession>A0A0P1M192</accession>
<evidence type="ECO:0000256" key="2">
    <source>
        <dbReference type="ARBA" id="ARBA00022676"/>
    </source>
</evidence>
<dbReference type="NCBIfam" id="TIGR00430">
    <property type="entry name" value="Q_tRNA_tgt"/>
    <property type="match status" value="1"/>
</dbReference>
<evidence type="ECO:0000256" key="5">
    <source>
        <dbReference type="ARBA" id="ARBA00022785"/>
    </source>
</evidence>
<gene>
    <name evidence="7" type="primary">tgt</name>
    <name evidence="9" type="ORF">JGI4_00346</name>
</gene>
<keyword evidence="2 7" id="KW-0328">Glycosyltransferase</keyword>
<accession>A0A0P1LI64</accession>
<accession>A0A0P1LQU4</accession>
<comment type="function">
    <text evidence="7">Catalyzes the base-exchange of a guanine (G) residue with the queuine precursor 7-aminomethyl-7-deazaguanine (PreQ1) at position 34 (anticodon wobble position) in tRNAs with GU(N) anticodons (tRNA-Asp, -Asn, -His and -Tyr). Catalysis occurs through a double-displacement mechanism. The nucleophile active site attacks the C1' of nucleotide 34 to detach the guanine base from the RNA, forming a covalent enzyme-RNA intermediate. The proton acceptor active site deprotonates the incoming PreQ1, allowing a nucleophilic attack on the C1' of the ribose to form the product. After dissociation, two additional enzymatic reactions on the tRNA convert PreQ1 to queuine (Q), resulting in the hypermodified nucleoside queuosine (7-(((4,5-cis-dihydroxy-2-cyclopenten-1-yl)amino)methyl)-7-deazaguanosine).</text>
</comment>
<dbReference type="HAMAP" id="MF_00168">
    <property type="entry name" value="Q_tRNA_Tgt"/>
    <property type="match status" value="1"/>
</dbReference>
<dbReference type="EC" id="2.4.2.29" evidence="7"/>
<dbReference type="InterPro" id="IPR002616">
    <property type="entry name" value="tRNA_ribo_trans-like"/>
</dbReference>
<feature type="binding site" evidence="7">
    <location>
        <position position="221"/>
    </location>
    <ligand>
        <name>substrate</name>
    </ligand>
</feature>
<dbReference type="EMBL" id="FAOP01000002">
    <property type="protein sequence ID" value="CUU01734.1"/>
    <property type="molecule type" value="Genomic_DNA"/>
</dbReference>
<comment type="catalytic activity">
    <reaction evidence="6 7">
        <text>7-aminomethyl-7-carbaguanine + guanosine(34) in tRNA = 7-aminomethyl-7-carbaguanosine(34) in tRNA + guanine</text>
        <dbReference type="Rhea" id="RHEA:24104"/>
        <dbReference type="Rhea" id="RHEA-COMP:10341"/>
        <dbReference type="Rhea" id="RHEA-COMP:10342"/>
        <dbReference type="ChEBI" id="CHEBI:16235"/>
        <dbReference type="ChEBI" id="CHEBI:58703"/>
        <dbReference type="ChEBI" id="CHEBI:74269"/>
        <dbReference type="ChEBI" id="CHEBI:82833"/>
        <dbReference type="EC" id="2.4.2.29"/>
    </reaction>
</comment>
<proteinExistence type="inferred from homology"/>
<feature type="active site" description="Proton acceptor" evidence="7">
    <location>
        <position position="92"/>
    </location>
</feature>
<dbReference type="SUPFAM" id="SSF51713">
    <property type="entry name" value="tRNA-guanine transglycosylase"/>
    <property type="match status" value="1"/>
</dbReference>
<evidence type="ECO:0000313" key="10">
    <source>
        <dbReference type="Proteomes" id="UP000182011"/>
    </source>
</evidence>
<comment type="cofactor">
    <cofactor evidence="7">
        <name>Zn(2+)</name>
        <dbReference type="ChEBI" id="CHEBI:29105"/>
    </cofactor>
    <text evidence="7">Binds 1 zinc ion per subunit.</text>
</comment>
<feature type="region of interest" description="RNA binding; important for wobble base 34 recognition" evidence="7">
    <location>
        <begin position="276"/>
        <end position="280"/>
    </location>
</feature>